<evidence type="ECO:0000256" key="5">
    <source>
        <dbReference type="ARBA" id="ARBA00023004"/>
    </source>
</evidence>
<dbReference type="Pfam" id="PF13187">
    <property type="entry name" value="Fer4_9"/>
    <property type="match status" value="1"/>
</dbReference>
<keyword evidence="1" id="KW-0813">Transport</keyword>
<feature type="transmembrane region" description="Helical" evidence="7">
    <location>
        <begin position="99"/>
        <end position="118"/>
    </location>
</feature>
<dbReference type="Proteomes" id="UP001079657">
    <property type="component" value="Unassembled WGS sequence"/>
</dbReference>
<dbReference type="EMBL" id="JAPQES010000001">
    <property type="protein sequence ID" value="MCY6370007.1"/>
    <property type="molecule type" value="Genomic_DNA"/>
</dbReference>
<feature type="domain" description="4Fe-4S ferredoxin-type" evidence="8">
    <location>
        <begin position="173"/>
        <end position="198"/>
    </location>
</feature>
<keyword evidence="2" id="KW-0004">4Fe-4S</keyword>
<dbReference type="InterPro" id="IPR017900">
    <property type="entry name" value="4Fe4S_Fe_S_CS"/>
</dbReference>
<accession>A0ABT4CLT4</accession>
<keyword evidence="3" id="KW-0479">Metal-binding</keyword>
<evidence type="ECO:0000256" key="1">
    <source>
        <dbReference type="ARBA" id="ARBA00022448"/>
    </source>
</evidence>
<evidence type="ECO:0000256" key="2">
    <source>
        <dbReference type="ARBA" id="ARBA00022485"/>
    </source>
</evidence>
<keyword evidence="6" id="KW-0411">Iron-sulfur</keyword>
<comment type="caution">
    <text evidence="9">The sequence shown here is derived from an EMBL/GenBank/DDBJ whole genome shotgun (WGS) entry which is preliminary data.</text>
</comment>
<evidence type="ECO:0000256" key="3">
    <source>
        <dbReference type="ARBA" id="ARBA00022723"/>
    </source>
</evidence>
<evidence type="ECO:0000256" key="6">
    <source>
        <dbReference type="ARBA" id="ARBA00023014"/>
    </source>
</evidence>
<keyword evidence="10" id="KW-1185">Reference proteome</keyword>
<sequence>MLLFILAGLFDIRIALGAVICMLGPIVLAIFNKGRFWCGNICPRGSFYDNVISRYSKKRPVPNFLKSKTFRTLVIIFMFYMFGSGVYKNWGDIAGIGMVFYRMIVVTTIVGIVLSFFFNHRTWCNFCPMGSIAAGVSYFKKNKKGLTVEASCVSCKLCQKKCPMGIVPYDYKGDILSHPDCIQCGECVNVCPKKCIIE</sequence>
<dbReference type="InterPro" id="IPR051684">
    <property type="entry name" value="Electron_Trans/Redox"/>
</dbReference>
<protein>
    <submittedName>
        <fullName evidence="9">4Fe-4S binding protein</fullName>
    </submittedName>
</protein>
<dbReference type="PROSITE" id="PS00198">
    <property type="entry name" value="4FE4S_FER_1"/>
    <property type="match status" value="1"/>
</dbReference>
<reference evidence="9" key="1">
    <citation type="submission" date="2022-12" db="EMBL/GenBank/DDBJ databases">
        <authorList>
            <person name="Wang J."/>
        </authorList>
    </citation>
    <scope>NUCLEOTIDE SEQUENCE</scope>
    <source>
        <strain evidence="9">HY-42-06</strain>
    </source>
</reference>
<keyword evidence="5" id="KW-0408">Iron</keyword>
<evidence type="ECO:0000313" key="10">
    <source>
        <dbReference type="Proteomes" id="UP001079657"/>
    </source>
</evidence>
<gene>
    <name evidence="9" type="ORF">OXH55_05130</name>
</gene>
<feature type="domain" description="4Fe-4S ferredoxin-type" evidence="8">
    <location>
        <begin position="144"/>
        <end position="172"/>
    </location>
</feature>
<keyword evidence="7" id="KW-0472">Membrane</keyword>
<dbReference type="InterPro" id="IPR017896">
    <property type="entry name" value="4Fe4S_Fe-S-bd"/>
</dbReference>
<evidence type="ECO:0000256" key="4">
    <source>
        <dbReference type="ARBA" id="ARBA00022982"/>
    </source>
</evidence>
<proteinExistence type="predicted"/>
<keyword evidence="7" id="KW-0812">Transmembrane</keyword>
<dbReference type="PANTHER" id="PTHR30176">
    <property type="entry name" value="FERREDOXIN-TYPE PROTEIN NAPH"/>
    <property type="match status" value="1"/>
</dbReference>
<evidence type="ECO:0000256" key="7">
    <source>
        <dbReference type="SAM" id="Phobius"/>
    </source>
</evidence>
<dbReference type="RefSeq" id="WP_268049025.1">
    <property type="nucleotide sequence ID" value="NZ_JAPQES010000001.1"/>
</dbReference>
<keyword evidence="4" id="KW-0249">Electron transport</keyword>
<dbReference type="Pfam" id="PF12801">
    <property type="entry name" value="Fer4_5"/>
    <property type="match status" value="2"/>
</dbReference>
<dbReference type="PANTHER" id="PTHR30176:SF3">
    <property type="entry name" value="FERREDOXIN-TYPE PROTEIN NAPH"/>
    <property type="match status" value="1"/>
</dbReference>
<feature type="transmembrane region" description="Helical" evidence="7">
    <location>
        <begin position="69"/>
        <end position="87"/>
    </location>
</feature>
<evidence type="ECO:0000313" key="9">
    <source>
        <dbReference type="EMBL" id="MCY6370007.1"/>
    </source>
</evidence>
<organism evidence="9 10">
    <name type="scientific">Clostridium ganghwense</name>
    <dbReference type="NCBI Taxonomy" id="312089"/>
    <lineage>
        <taxon>Bacteria</taxon>
        <taxon>Bacillati</taxon>
        <taxon>Bacillota</taxon>
        <taxon>Clostridia</taxon>
        <taxon>Eubacteriales</taxon>
        <taxon>Clostridiaceae</taxon>
        <taxon>Clostridium</taxon>
    </lineage>
</organism>
<evidence type="ECO:0000259" key="8">
    <source>
        <dbReference type="PROSITE" id="PS51379"/>
    </source>
</evidence>
<name>A0ABT4CLT4_9CLOT</name>
<keyword evidence="7" id="KW-1133">Transmembrane helix</keyword>
<dbReference type="PROSITE" id="PS51379">
    <property type="entry name" value="4FE4S_FER_2"/>
    <property type="match status" value="2"/>
</dbReference>
<dbReference type="Gene3D" id="3.30.70.20">
    <property type="match status" value="1"/>
</dbReference>
<dbReference type="SUPFAM" id="SSF54862">
    <property type="entry name" value="4Fe-4S ferredoxins"/>
    <property type="match status" value="1"/>
</dbReference>